<dbReference type="Pfam" id="PF05751">
    <property type="entry name" value="FixH"/>
    <property type="match status" value="1"/>
</dbReference>
<dbReference type="Proteomes" id="UP001228905">
    <property type="component" value="Unassembled WGS sequence"/>
</dbReference>
<keyword evidence="1" id="KW-1133">Transmembrane helix</keyword>
<keyword evidence="1" id="KW-0472">Membrane</keyword>
<dbReference type="EMBL" id="JAUSVS010000009">
    <property type="protein sequence ID" value="MDQ0465964.1"/>
    <property type="molecule type" value="Genomic_DNA"/>
</dbReference>
<gene>
    <name evidence="2" type="ORF">QO010_003757</name>
</gene>
<accession>A0ABU0IVD8</accession>
<dbReference type="InterPro" id="IPR008620">
    <property type="entry name" value="FixH"/>
</dbReference>
<protein>
    <submittedName>
        <fullName evidence="2">Nitrogen fixation protein FixH</fullName>
    </submittedName>
</protein>
<sequence length="162" mass="17466">MTQSLSQPGFRIKGWHVLAGVVAFFMVVIAVDAGFLVMAYRTYPGQVSRTPYEDGTAYNNKLAQLAAQAKLGWTVAAGVAPDGQLLVQVRDRAGAPVSGLTGQARLERPATEAGRITPRFREAAPGDYLASPGRLIGAWDLTVALTDKAGHRFEAERRLTWP</sequence>
<name>A0ABU0IVD8_9CAUL</name>
<keyword evidence="1" id="KW-0812">Transmembrane</keyword>
<evidence type="ECO:0000313" key="3">
    <source>
        <dbReference type="Proteomes" id="UP001228905"/>
    </source>
</evidence>
<evidence type="ECO:0000313" key="2">
    <source>
        <dbReference type="EMBL" id="MDQ0465964.1"/>
    </source>
</evidence>
<keyword evidence="3" id="KW-1185">Reference proteome</keyword>
<organism evidence="2 3">
    <name type="scientific">Caulobacter ginsengisoli</name>
    <dbReference type="NCBI Taxonomy" id="400775"/>
    <lineage>
        <taxon>Bacteria</taxon>
        <taxon>Pseudomonadati</taxon>
        <taxon>Pseudomonadota</taxon>
        <taxon>Alphaproteobacteria</taxon>
        <taxon>Caulobacterales</taxon>
        <taxon>Caulobacteraceae</taxon>
        <taxon>Caulobacter</taxon>
    </lineage>
</organism>
<proteinExistence type="predicted"/>
<feature type="transmembrane region" description="Helical" evidence="1">
    <location>
        <begin position="15"/>
        <end position="40"/>
    </location>
</feature>
<evidence type="ECO:0000256" key="1">
    <source>
        <dbReference type="SAM" id="Phobius"/>
    </source>
</evidence>
<reference evidence="2 3" key="1">
    <citation type="submission" date="2023-07" db="EMBL/GenBank/DDBJ databases">
        <title>Genomic Encyclopedia of Type Strains, Phase IV (KMG-IV): sequencing the most valuable type-strain genomes for metagenomic binning, comparative biology and taxonomic classification.</title>
        <authorList>
            <person name="Goeker M."/>
        </authorList>
    </citation>
    <scope>NUCLEOTIDE SEQUENCE [LARGE SCALE GENOMIC DNA]</scope>
    <source>
        <strain evidence="2 3">DSM 18695</strain>
    </source>
</reference>
<comment type="caution">
    <text evidence="2">The sequence shown here is derived from an EMBL/GenBank/DDBJ whole genome shotgun (WGS) entry which is preliminary data.</text>
</comment>
<dbReference type="RefSeq" id="WP_307351717.1">
    <property type="nucleotide sequence ID" value="NZ_JAUSVS010000009.1"/>
</dbReference>